<protein>
    <submittedName>
        <fullName evidence="1">Uncharacterized protein</fullName>
    </submittedName>
</protein>
<dbReference type="EMBL" id="FQVW01000029">
    <property type="protein sequence ID" value="SHG38246.1"/>
    <property type="molecule type" value="Genomic_DNA"/>
</dbReference>
<organism evidence="1 2">
    <name type="scientific">Ornithinibacillus halophilus</name>
    <dbReference type="NCBI Taxonomy" id="930117"/>
    <lineage>
        <taxon>Bacteria</taxon>
        <taxon>Bacillati</taxon>
        <taxon>Bacillota</taxon>
        <taxon>Bacilli</taxon>
        <taxon>Bacillales</taxon>
        <taxon>Bacillaceae</taxon>
        <taxon>Ornithinibacillus</taxon>
    </lineage>
</organism>
<dbReference type="RefSeq" id="WP_072891110.1">
    <property type="nucleotide sequence ID" value="NZ_FQVW01000029.1"/>
</dbReference>
<dbReference type="AlphaFoldDB" id="A0A1M5JCB8"/>
<dbReference type="OrthoDB" id="2989687at2"/>
<proteinExistence type="predicted"/>
<reference evidence="1 2" key="1">
    <citation type="submission" date="2016-11" db="EMBL/GenBank/DDBJ databases">
        <authorList>
            <person name="Jaros S."/>
            <person name="Januszkiewicz K."/>
            <person name="Wedrychowicz H."/>
        </authorList>
    </citation>
    <scope>NUCLEOTIDE SEQUENCE [LARGE SCALE GENOMIC DNA]</scope>
    <source>
        <strain evidence="1 2">IBRC-M 10683</strain>
    </source>
</reference>
<evidence type="ECO:0000313" key="2">
    <source>
        <dbReference type="Proteomes" id="UP000183988"/>
    </source>
</evidence>
<accession>A0A1M5JCB8</accession>
<name>A0A1M5JCB8_9BACI</name>
<dbReference type="Proteomes" id="UP000183988">
    <property type="component" value="Unassembled WGS sequence"/>
</dbReference>
<evidence type="ECO:0000313" key="1">
    <source>
        <dbReference type="EMBL" id="SHG38246.1"/>
    </source>
</evidence>
<dbReference type="STRING" id="930117.SAMN05216225_102934"/>
<sequence>MYKFRGWTIETKTKETLQVIIDKEESNLIMFDEDKDLFLWIYPSEFGEGLAFEKMNWATQFHILPVDKKIIVTSSEQPEE</sequence>
<gene>
    <name evidence="1" type="ORF">SAMN05216225_102934</name>
</gene>
<keyword evidence="2" id="KW-1185">Reference proteome</keyword>